<evidence type="ECO:0000313" key="3">
    <source>
        <dbReference type="RefSeq" id="XP_046591595.1"/>
    </source>
</evidence>
<dbReference type="PANTHER" id="PTHR22028">
    <property type="entry name" value="SFI1 SPINDLE BODY DOMAIN-CONTAINING PROTEIN-RELATED"/>
    <property type="match status" value="1"/>
</dbReference>
<dbReference type="PANTHER" id="PTHR22028:SF9">
    <property type="entry name" value="SFI1 SPINDLE BODY DOMAIN-CONTAINING PROTEIN"/>
    <property type="match status" value="1"/>
</dbReference>
<sequence length="1005" mass="123082">MKMLRRSFDKLKAHWFEVKQIHRLIYKADVFYKGKLTKKTFSEWLSYAVRAKMINKQKDIVRWNYDERLLKITMSTWKTIAKKRKNFKIIRHNAIELYYSMYTLLLLMKLSDYFHEQIKQSLLEMKSILIGRSIFMRKYMRRWRSYVFQQKNERSLRSKAENYYTYKVSGFYFARWRKYVCYKCTKREIVQICIDLYEDNLLKMVVQFWKNKTTLQIIEKQRMMVAAKFHDDMLKRKLLKTWRRYVRHKLQGRTLKHKANFFYIMRLKQKILDALSNNVTCCKNTKLAMQKLKLFYKRLLILNVWNKWTIMIDEKNDFELRDKILMAKSFYKRHIIGKCLEKWIEYKIFQQKIKSLNAKAFDLCRTFYCKQFLNTWKKTYNKKRRIILLEEKALQFFKDSLLQNAISRWIRSYNNRIFMKAKYLMSSLHYEKKIVGKCFTAWINFCNENIRVQNLLNEANEYYLEMLQRKTFKMLSMNIERKKVKREKIETVNNFYKKTLVNRVFGNWREHCLRVKELNKKVEEYNRRAQNKLKLKLILQWKLYVNHKKSSFRKRSVSRSYYQKKIYSKTFDHLKHYVNYRRSKKIRLSYLEDRVEKIEFIAKTIYFQHWRVARLLLLKEKCKLFHAHEFHQSHLKRKYFCLWKKFLFNHKTKRQHQTNLNNIINVFILKKCLKIWYIRYGTLMKNHLNQRWADKIYEMKISYKYFIVWKYYTEVRLTEKQEIYNAREYHKKLIIKEGLQHLIKFFLSSTELRYETHLNNVAMNYAHEFELLRKYFNKWNKTVFCKSQTKSQVTTSRNDLESYTPILQSKHNDNIYACNFIPRFVIPDFMKDEIKLRFGIGHCSDKIPVIVSKVEIPRDRTPKTEYFVKDAKLKTRVLSSRLNDNNKGYKHLSGQLIPNQFELRSKSRNDQKFSMDNLMRFRKLRLNASEVLARKITSSNEISYSLSPDGSKSDSDSIKTYLIENPKYFRNLGDEISFESKPQDEDCNKENKFKLLPPSAFYVAK</sequence>
<name>A0ABM3FUA3_NEOLC</name>
<organism evidence="2 3">
    <name type="scientific">Neodiprion lecontei</name>
    <name type="common">Redheaded pine sawfly</name>
    <dbReference type="NCBI Taxonomy" id="441921"/>
    <lineage>
        <taxon>Eukaryota</taxon>
        <taxon>Metazoa</taxon>
        <taxon>Ecdysozoa</taxon>
        <taxon>Arthropoda</taxon>
        <taxon>Hexapoda</taxon>
        <taxon>Insecta</taxon>
        <taxon>Pterygota</taxon>
        <taxon>Neoptera</taxon>
        <taxon>Endopterygota</taxon>
        <taxon>Hymenoptera</taxon>
        <taxon>Tenthredinoidea</taxon>
        <taxon>Diprionidae</taxon>
        <taxon>Diprioninae</taxon>
        <taxon>Neodiprion</taxon>
    </lineage>
</organism>
<reference evidence="3" key="1">
    <citation type="submission" date="2025-08" db="UniProtKB">
        <authorList>
            <consortium name="RefSeq"/>
        </authorList>
    </citation>
    <scope>IDENTIFICATION</scope>
    <source>
        <tissue evidence="3">Thorax and Abdomen</tissue>
    </source>
</reference>
<keyword evidence="2" id="KW-1185">Reference proteome</keyword>
<dbReference type="RefSeq" id="XP_046591595.1">
    <property type="nucleotide sequence ID" value="XM_046735639.1"/>
</dbReference>
<evidence type="ECO:0000313" key="2">
    <source>
        <dbReference type="Proteomes" id="UP000829291"/>
    </source>
</evidence>
<feature type="domain" description="Sfi1 spindle body" evidence="1">
    <location>
        <begin position="181"/>
        <end position="413"/>
    </location>
</feature>
<proteinExistence type="predicted"/>
<dbReference type="InterPro" id="IPR052270">
    <property type="entry name" value="CACF_protein"/>
</dbReference>
<accession>A0ABM3FUA3</accession>
<evidence type="ECO:0000259" key="1">
    <source>
        <dbReference type="Pfam" id="PF08457"/>
    </source>
</evidence>
<protein>
    <submittedName>
        <fullName evidence="3">Protein SFI1 homolog isoform X1</fullName>
    </submittedName>
</protein>
<dbReference type="Proteomes" id="UP000829291">
    <property type="component" value="Chromosome 1"/>
</dbReference>
<dbReference type="GeneID" id="124293685"/>
<dbReference type="Pfam" id="PF08457">
    <property type="entry name" value="Sfi1"/>
    <property type="match status" value="1"/>
</dbReference>
<dbReference type="InterPro" id="IPR013665">
    <property type="entry name" value="Sfi1_dom"/>
</dbReference>
<gene>
    <name evidence="3" type="primary">LOC124293685</name>
</gene>